<evidence type="ECO:0000313" key="8">
    <source>
        <dbReference type="Proteomes" id="UP000095658"/>
    </source>
</evidence>
<dbReference type="Gene3D" id="2.60.40.1180">
    <property type="entry name" value="Golgi alpha-mannosidase II"/>
    <property type="match status" value="1"/>
</dbReference>
<dbReference type="GO" id="GO:0009313">
    <property type="term" value="P:oligosaccharide catabolic process"/>
    <property type="evidence" value="ECO:0007669"/>
    <property type="project" value="TreeGrafter"/>
</dbReference>
<comment type="caution">
    <text evidence="7">The sequence shown here is derived from an EMBL/GenBank/DDBJ whole genome shotgun (WGS) entry which is preliminary data.</text>
</comment>
<evidence type="ECO:0000256" key="3">
    <source>
        <dbReference type="ARBA" id="ARBA00022801"/>
    </source>
</evidence>
<dbReference type="SMART" id="SM00642">
    <property type="entry name" value="Aamy"/>
    <property type="match status" value="1"/>
</dbReference>
<keyword evidence="8" id="KW-1185">Reference proteome</keyword>
<comment type="similarity">
    <text evidence="2">Belongs to the glycosyl hydrolase 13 family.</text>
</comment>
<evidence type="ECO:0000256" key="4">
    <source>
        <dbReference type="ARBA" id="ARBA00023295"/>
    </source>
</evidence>
<dbReference type="FunFam" id="3.90.400.10:FF:000002">
    <property type="entry name" value="Sucrose isomerase"/>
    <property type="match status" value="1"/>
</dbReference>
<dbReference type="SUPFAM" id="SSF51011">
    <property type="entry name" value="Glycosyl hydrolase domain"/>
    <property type="match status" value="1"/>
</dbReference>
<comment type="subcellular location">
    <subcellularLocation>
        <location evidence="1">Cytoplasm</location>
    </subcellularLocation>
</comment>
<dbReference type="STRING" id="1714016.BA724_13510"/>
<reference evidence="7 8" key="1">
    <citation type="submission" date="2016-06" db="EMBL/GenBank/DDBJ databases">
        <title>Domibacillus iocasae genome sequencing.</title>
        <authorList>
            <person name="Verma A."/>
            <person name="Pal Y."/>
            <person name="Ojha A.K."/>
            <person name="Krishnamurthi S."/>
        </authorList>
    </citation>
    <scope>NUCLEOTIDE SEQUENCE [LARGE SCALE GENOMIC DNA]</scope>
    <source>
        <strain evidence="7 8">DSM 29979</strain>
    </source>
</reference>
<feature type="domain" description="Glycosyl hydrolase family 13 catalytic" evidence="6">
    <location>
        <begin position="25"/>
        <end position="423"/>
    </location>
</feature>
<evidence type="ECO:0000256" key="5">
    <source>
        <dbReference type="SAM" id="Coils"/>
    </source>
</evidence>
<sequence>MAQQPLAEAFTAAKRMWWEKSIVYQVYPKSFYDSNQDGIGDLQGVIQKLDYLHELGVDVIWLSPVYKSPMDDNGYDISDYQGIAKEFGTMEDMERLIAEAERRGMKLIMDLVVNHTSDEHPWFAQSKANKLHPHRDWYIWQDGNESGGPPNQWQSVFGGSCWEYEPITNQYYMHTFSKKQPDLNWENPALRQAVYHMIDWWIEKGIAGFRVDAITFIKKAFDSSGHEPGVVKANQEGVETFLTELSRKSFLPHDLLTVAEAPGVTLEQLSSYVGEGGYFSMLFEFDHVDLDLEKDGCWYKPKKWELLDFKKAISSSQAVFNEKGWGALYLENHDQPRSLSKFIEPAGIGPMSAKMLATVYFLLKGTPFIYQGQELGMTNTTFRSVEEFNDLASIDQYYSALKDGLSKADALTAVGNRSRDNARTPMQWNGAKNAGFSEGTPWLAVNSNYQSVNTENRHDPESIFYYYQQLIRLRKNSEFTNVITYGRYEEVIENHPDVMAYIRRDDTKSIAVIANFKNKNVQIDLPFEVKNVLLTNGSLAENLDTLQPYECAVLELLY</sequence>
<dbReference type="InterPro" id="IPR013780">
    <property type="entry name" value="Glyco_hydro_b"/>
</dbReference>
<evidence type="ECO:0000256" key="2">
    <source>
        <dbReference type="ARBA" id="ARBA00008061"/>
    </source>
</evidence>
<gene>
    <name evidence="7" type="ORF">BA724_13510</name>
</gene>
<dbReference type="Gene3D" id="3.90.400.10">
    <property type="entry name" value="Oligo-1,6-glucosidase, Domain 2"/>
    <property type="match status" value="1"/>
</dbReference>
<name>A0A1E7DKB4_9BACI</name>
<dbReference type="GO" id="GO:0004556">
    <property type="term" value="F:alpha-amylase activity"/>
    <property type="evidence" value="ECO:0007669"/>
    <property type="project" value="TreeGrafter"/>
</dbReference>
<dbReference type="FunFam" id="3.20.20.80:FF:000064">
    <property type="entry name" value="Oligo-1,6-glucosidase"/>
    <property type="match status" value="2"/>
</dbReference>
<accession>A0A1E7DKB4</accession>
<protein>
    <submittedName>
        <fullName evidence="7">Glucohydrolase</fullName>
    </submittedName>
</protein>
<keyword evidence="5" id="KW-0175">Coiled coil</keyword>
<dbReference type="CDD" id="cd11333">
    <property type="entry name" value="AmyAc_SI_OligoGlu_DGase"/>
    <property type="match status" value="1"/>
</dbReference>
<feature type="coiled-coil region" evidence="5">
    <location>
        <begin position="83"/>
        <end position="110"/>
    </location>
</feature>
<dbReference type="SUPFAM" id="SSF51445">
    <property type="entry name" value="(Trans)glycosidases"/>
    <property type="match status" value="1"/>
</dbReference>
<dbReference type="PANTHER" id="PTHR10357">
    <property type="entry name" value="ALPHA-AMYLASE FAMILY MEMBER"/>
    <property type="match status" value="1"/>
</dbReference>
<evidence type="ECO:0000256" key="1">
    <source>
        <dbReference type="ARBA" id="ARBA00004496"/>
    </source>
</evidence>
<dbReference type="InterPro" id="IPR017853">
    <property type="entry name" value="GH"/>
</dbReference>
<dbReference type="EMBL" id="MAMP01000025">
    <property type="protein sequence ID" value="OES43435.1"/>
    <property type="molecule type" value="Genomic_DNA"/>
</dbReference>
<proteinExistence type="inferred from homology"/>
<dbReference type="GO" id="GO:0005737">
    <property type="term" value="C:cytoplasm"/>
    <property type="evidence" value="ECO:0007669"/>
    <property type="project" value="UniProtKB-SubCell"/>
</dbReference>
<evidence type="ECO:0000259" key="6">
    <source>
        <dbReference type="SMART" id="SM00642"/>
    </source>
</evidence>
<dbReference type="PANTHER" id="PTHR10357:SF178">
    <property type="entry name" value="OLIGO-1,6-GLUCOSIDASE 3-RELATED"/>
    <property type="match status" value="1"/>
</dbReference>
<keyword evidence="4" id="KW-0326">Glycosidase</keyword>
<organism evidence="7 8">
    <name type="scientific">Domibacillus iocasae</name>
    <dbReference type="NCBI Taxonomy" id="1714016"/>
    <lineage>
        <taxon>Bacteria</taxon>
        <taxon>Bacillati</taxon>
        <taxon>Bacillota</taxon>
        <taxon>Bacilli</taxon>
        <taxon>Bacillales</taxon>
        <taxon>Bacillaceae</taxon>
        <taxon>Domibacillus</taxon>
    </lineage>
</organism>
<dbReference type="RefSeq" id="WP_069939872.1">
    <property type="nucleotide sequence ID" value="NZ_MAMP01000025.1"/>
</dbReference>
<dbReference type="Gene3D" id="3.20.20.80">
    <property type="entry name" value="Glycosidases"/>
    <property type="match status" value="1"/>
</dbReference>
<keyword evidence="3 7" id="KW-0378">Hydrolase</keyword>
<dbReference type="Pfam" id="PF00128">
    <property type="entry name" value="Alpha-amylase"/>
    <property type="match status" value="1"/>
</dbReference>
<evidence type="ECO:0000313" key="7">
    <source>
        <dbReference type="EMBL" id="OES43435.1"/>
    </source>
</evidence>
<dbReference type="InterPro" id="IPR006047">
    <property type="entry name" value="GH13_cat_dom"/>
</dbReference>
<dbReference type="Proteomes" id="UP000095658">
    <property type="component" value="Unassembled WGS sequence"/>
</dbReference>
<dbReference type="InterPro" id="IPR045857">
    <property type="entry name" value="O16G_dom_2"/>
</dbReference>
<dbReference type="AlphaFoldDB" id="A0A1E7DKB4"/>